<accession>A0A031JPJ5</accession>
<sequence>MNSLKAGLFAFAAASLTISATASAHPGHADAELPDSYAISTPQIAFYNTPNRKHVLINKGDPVTLGKVAVDLKTASNVLVQFTSGLATVTPEGCPCSVRVSIQFDGQDPIVIKRVNLGTAKTMIGDKYQVDRQSADGSFVLPLPAGHHEISLVVQRIEGDSEVLHAFYPNMQALVFPAAPHKH</sequence>
<dbReference type="Proteomes" id="UP000024329">
    <property type="component" value="Unassembled WGS sequence"/>
</dbReference>
<geneLocation type="plasmid" evidence="2 5">
    <name>pSA1</name>
</geneLocation>
<proteinExistence type="predicted"/>
<keyword evidence="2" id="KW-0614">Plasmid</keyword>
<dbReference type="AlphaFoldDB" id="A0A031JPJ5"/>
<evidence type="ECO:0000256" key="1">
    <source>
        <dbReference type="SAM" id="SignalP"/>
    </source>
</evidence>
<dbReference type="RefSeq" id="WP_008832317.1">
    <property type="nucleotide sequence ID" value="NZ_CP017076.1"/>
</dbReference>
<evidence type="ECO:0000313" key="2">
    <source>
        <dbReference type="EMBL" id="AOR79335.1"/>
    </source>
</evidence>
<evidence type="ECO:0000313" key="4">
    <source>
        <dbReference type="Proteomes" id="UP000024329"/>
    </source>
</evidence>
<feature type="signal peptide" evidence="1">
    <location>
        <begin position="1"/>
        <end position="24"/>
    </location>
</feature>
<reference evidence="2" key="2">
    <citation type="submission" date="2016-08" db="EMBL/GenBank/DDBJ databases">
        <authorList>
            <person name="Seilhamer J.J."/>
        </authorList>
    </citation>
    <scope>NUCLEOTIDE SEQUENCE [LARGE SCALE GENOMIC DNA]</scope>
    <source>
        <strain evidence="2">SA1</strain>
        <plasmid evidence="2">pSA1</plasmid>
    </source>
</reference>
<feature type="chain" id="PRO_5014496882" description="Copper chaperone PCu(A)C" evidence="1">
    <location>
        <begin position="25"/>
        <end position="183"/>
    </location>
</feature>
<evidence type="ECO:0008006" key="6">
    <source>
        <dbReference type="Google" id="ProtNLM"/>
    </source>
</evidence>
<gene>
    <name evidence="2" type="ORF">BES08_21025</name>
    <name evidence="3" type="ORF">BV97_04507</name>
</gene>
<dbReference type="EMBL" id="JFYZ01000035">
    <property type="protein sequence ID" value="EZP76624.1"/>
    <property type="molecule type" value="Genomic_DNA"/>
</dbReference>
<dbReference type="KEGG" id="nre:BES08_21025"/>
<dbReference type="Proteomes" id="UP000094626">
    <property type="component" value="Plasmid pSA1"/>
</dbReference>
<reference evidence="3 4" key="1">
    <citation type="submission" date="2014-03" db="EMBL/GenBank/DDBJ databases">
        <title>Whole genome sequence of Novosphingobium resinovorum KF1.</title>
        <authorList>
            <person name="Gan H.M."/>
            <person name="Gan H.Y."/>
            <person name="Chew T.H."/>
            <person name="Savka M.A."/>
        </authorList>
    </citation>
    <scope>NUCLEOTIDE SEQUENCE [LARGE SCALE GENOMIC DNA]</scope>
    <source>
        <strain evidence="3 4">KF1</strain>
    </source>
</reference>
<keyword evidence="5" id="KW-1185">Reference proteome</keyword>
<dbReference type="EMBL" id="CP017076">
    <property type="protein sequence ID" value="AOR79335.1"/>
    <property type="molecule type" value="Genomic_DNA"/>
</dbReference>
<keyword evidence="1" id="KW-0732">Signal</keyword>
<dbReference type="PATRIC" id="fig|158500.4.peg.4583"/>
<evidence type="ECO:0000313" key="5">
    <source>
        <dbReference type="Proteomes" id="UP000094626"/>
    </source>
</evidence>
<evidence type="ECO:0000313" key="3">
    <source>
        <dbReference type="EMBL" id="EZP76624.1"/>
    </source>
</evidence>
<organism evidence="3 4">
    <name type="scientific">Novosphingobium resinovorum</name>
    <dbReference type="NCBI Taxonomy" id="158500"/>
    <lineage>
        <taxon>Bacteria</taxon>
        <taxon>Pseudomonadati</taxon>
        <taxon>Pseudomonadota</taxon>
        <taxon>Alphaproteobacteria</taxon>
        <taxon>Sphingomonadales</taxon>
        <taxon>Sphingomonadaceae</taxon>
        <taxon>Novosphingobium</taxon>
    </lineage>
</organism>
<name>A0A031JPJ5_9SPHN</name>
<dbReference type="eggNOG" id="ENOG5031AG1">
    <property type="taxonomic scope" value="Bacteria"/>
</dbReference>
<reference evidence="5" key="3">
    <citation type="journal article" date="2017" name="J. Biotechnol.">
        <title>Complete genome sequence of Novosphingobium resinovorum SA1, a versatile xenobiotic-degrading bacterium capable of utilizing sulfanilic acid.</title>
        <authorList>
            <person name="Hegedus B."/>
            <person name="Kos P.B."/>
            <person name="Balint B."/>
            <person name="Maroti G."/>
            <person name="Gan H.M."/>
            <person name="Perei K."/>
            <person name="Rakhely G."/>
        </authorList>
    </citation>
    <scope>NUCLEOTIDE SEQUENCE [LARGE SCALE GENOMIC DNA]</scope>
    <source>
        <strain evidence="5">SA1</strain>
    </source>
</reference>
<dbReference type="OrthoDB" id="7597093at2"/>
<protein>
    <recommendedName>
        <fullName evidence="6">Copper chaperone PCu(A)C</fullName>
    </recommendedName>
</protein>